<feature type="transmembrane region" description="Helical" evidence="14">
    <location>
        <begin position="188"/>
        <end position="208"/>
    </location>
</feature>
<keyword evidence="4 14" id="KW-1003">Cell membrane</keyword>
<keyword evidence="5 14" id="KW-0808">Transferase</keyword>
<dbReference type="GO" id="GO:0005886">
    <property type="term" value="C:plasma membrane"/>
    <property type="evidence" value="ECO:0007669"/>
    <property type="project" value="UniProtKB-SubCell"/>
</dbReference>
<dbReference type="EC" id="2.5.1.141" evidence="3 14"/>
<keyword evidence="6 14" id="KW-0812">Transmembrane</keyword>
<comment type="similarity">
    <text evidence="14">Belongs to the UbiA prenyltransferase family. Protoheme IX farnesyltransferase subfamily.</text>
</comment>
<feature type="transmembrane region" description="Helical" evidence="14">
    <location>
        <begin position="132"/>
        <end position="149"/>
    </location>
</feature>
<evidence type="ECO:0000256" key="14">
    <source>
        <dbReference type="HAMAP-Rule" id="MF_00154"/>
    </source>
</evidence>
<dbReference type="AlphaFoldDB" id="A0A4R7CB38"/>
<dbReference type="Proteomes" id="UP000295122">
    <property type="component" value="Unassembled WGS sequence"/>
</dbReference>
<evidence type="ECO:0000256" key="3">
    <source>
        <dbReference type="ARBA" id="ARBA00012292"/>
    </source>
</evidence>
<comment type="pathway">
    <text evidence="2 14">Porphyrin-containing compound metabolism; heme O biosynthesis; heme O from protoheme: step 1/1.</text>
</comment>
<evidence type="ECO:0000256" key="4">
    <source>
        <dbReference type="ARBA" id="ARBA00022475"/>
    </source>
</evidence>
<feature type="transmembrane region" description="Helical" evidence="14">
    <location>
        <begin position="63"/>
        <end position="85"/>
    </location>
</feature>
<keyword evidence="8 14" id="KW-0350">Heme biosynthesis</keyword>
<dbReference type="InterPro" id="IPR006369">
    <property type="entry name" value="Protohaem_IX_farnesylTrfase"/>
</dbReference>
<name>A0A4R7CB38_9HYPH</name>
<evidence type="ECO:0000313" key="16">
    <source>
        <dbReference type="Proteomes" id="UP000295122"/>
    </source>
</evidence>
<comment type="subcellular location">
    <subcellularLocation>
        <location evidence="1 14">Cell membrane</location>
        <topology evidence="1 14">Multi-pass membrane protein</topology>
    </subcellularLocation>
</comment>
<accession>A0A4R7CB38</accession>
<evidence type="ECO:0000256" key="13">
    <source>
        <dbReference type="ARBA" id="ARBA00047690"/>
    </source>
</evidence>
<dbReference type="EMBL" id="SNZR01000011">
    <property type="protein sequence ID" value="TDR94635.1"/>
    <property type="molecule type" value="Genomic_DNA"/>
</dbReference>
<dbReference type="Gene3D" id="1.10.357.140">
    <property type="entry name" value="UbiA prenyltransferase"/>
    <property type="match status" value="1"/>
</dbReference>
<comment type="miscellaneous">
    <text evidence="14">Carbon 2 of the heme B porphyrin ring is defined according to the Fischer nomenclature.</text>
</comment>
<evidence type="ECO:0000256" key="10">
    <source>
        <dbReference type="ARBA" id="ARBA00030253"/>
    </source>
</evidence>
<evidence type="ECO:0000256" key="5">
    <source>
        <dbReference type="ARBA" id="ARBA00022679"/>
    </source>
</evidence>
<feature type="transmembrane region" description="Helical" evidence="14">
    <location>
        <begin position="256"/>
        <end position="277"/>
    </location>
</feature>
<sequence>MPLTADLTAGAAPRATLAAGPARPSTGEVRDYVELLKPRVMSLVVFTALVGMLVTPSGTHPVIAASSLLMIAIGAGASGCLNMWWDADIDAVMTRTVGRPIPAGKIRAEEALAFGLFLSCASVLLLGIIANWLAAGLLAFTIVFYVVVYSMGLKRATPQNIVIGGAAGALPPVVGQAAVTGTVHLDSLVLFAIIFMWTPPHFWALALVKAGDYRQAGVPMLPNVAGPDATRLQILLYTLVLVPLGLVPTWLGFGGLAYTVVATLGGLAMIALAVKVYRRRAGREADRAAMELFAFSILYLFLLFAALLAEHGLGLWRNVPGLSL</sequence>
<proteinExistence type="inferred from homology"/>
<evidence type="ECO:0000313" key="15">
    <source>
        <dbReference type="EMBL" id="TDR94635.1"/>
    </source>
</evidence>
<evidence type="ECO:0000256" key="7">
    <source>
        <dbReference type="ARBA" id="ARBA00022989"/>
    </source>
</evidence>
<evidence type="ECO:0000256" key="11">
    <source>
        <dbReference type="ARBA" id="ARBA00040810"/>
    </source>
</evidence>
<evidence type="ECO:0000256" key="9">
    <source>
        <dbReference type="ARBA" id="ARBA00023136"/>
    </source>
</evidence>
<organism evidence="15 16">
    <name type="scientific">Enterovirga rhinocerotis</name>
    <dbReference type="NCBI Taxonomy" id="1339210"/>
    <lineage>
        <taxon>Bacteria</taxon>
        <taxon>Pseudomonadati</taxon>
        <taxon>Pseudomonadota</taxon>
        <taxon>Alphaproteobacteria</taxon>
        <taxon>Hyphomicrobiales</taxon>
        <taxon>Methylobacteriaceae</taxon>
        <taxon>Enterovirga</taxon>
    </lineage>
</organism>
<dbReference type="NCBIfam" id="NF003349">
    <property type="entry name" value="PRK04375.1-2"/>
    <property type="match status" value="1"/>
</dbReference>
<dbReference type="PANTHER" id="PTHR43448:SF7">
    <property type="entry name" value="4-HYDROXYBENZOATE SOLANESYLTRANSFERASE"/>
    <property type="match status" value="1"/>
</dbReference>
<dbReference type="Pfam" id="PF01040">
    <property type="entry name" value="UbiA"/>
    <property type="match status" value="1"/>
</dbReference>
<gene>
    <name evidence="14" type="primary">ctaB</name>
    <name evidence="15" type="ORF">EV668_1923</name>
</gene>
<evidence type="ECO:0000256" key="12">
    <source>
        <dbReference type="ARBA" id="ARBA00042475"/>
    </source>
</evidence>
<dbReference type="NCBIfam" id="TIGR01473">
    <property type="entry name" value="cyoE_ctaB"/>
    <property type="match status" value="1"/>
</dbReference>
<dbReference type="GO" id="GO:0048034">
    <property type="term" value="P:heme O biosynthetic process"/>
    <property type="evidence" value="ECO:0007669"/>
    <property type="project" value="UniProtKB-UniRule"/>
</dbReference>
<dbReference type="UniPathway" id="UPA00834">
    <property type="reaction ID" value="UER00712"/>
</dbReference>
<keyword evidence="16" id="KW-1185">Reference proteome</keyword>
<evidence type="ECO:0000256" key="8">
    <source>
        <dbReference type="ARBA" id="ARBA00023133"/>
    </source>
</evidence>
<dbReference type="RefSeq" id="WP_133769508.1">
    <property type="nucleotide sequence ID" value="NZ_SNZR01000011.1"/>
</dbReference>
<dbReference type="PROSITE" id="PS00943">
    <property type="entry name" value="UBIA"/>
    <property type="match status" value="1"/>
</dbReference>
<dbReference type="OrthoDB" id="9814417at2"/>
<dbReference type="CDD" id="cd13957">
    <property type="entry name" value="PT_UbiA_Cox10"/>
    <property type="match status" value="1"/>
</dbReference>
<keyword evidence="7 14" id="KW-1133">Transmembrane helix</keyword>
<dbReference type="GO" id="GO:0008495">
    <property type="term" value="F:protoheme IX farnesyltransferase activity"/>
    <property type="evidence" value="ECO:0007669"/>
    <property type="project" value="UniProtKB-UniRule"/>
</dbReference>
<evidence type="ECO:0000256" key="6">
    <source>
        <dbReference type="ARBA" id="ARBA00022692"/>
    </source>
</evidence>
<protein>
    <recommendedName>
        <fullName evidence="11 14">Protoheme IX farnesyltransferase</fullName>
        <ecNumber evidence="3 14">2.5.1.141</ecNumber>
    </recommendedName>
    <alternativeName>
        <fullName evidence="12 14">Heme B farnesyltransferase</fullName>
    </alternativeName>
    <alternativeName>
        <fullName evidence="10 14">Heme O synthase</fullName>
    </alternativeName>
</protein>
<dbReference type="PANTHER" id="PTHR43448">
    <property type="entry name" value="PROTOHEME IX FARNESYLTRANSFERASE, MITOCHONDRIAL"/>
    <property type="match status" value="1"/>
</dbReference>
<feature type="transmembrane region" description="Helical" evidence="14">
    <location>
        <begin position="161"/>
        <end position="182"/>
    </location>
</feature>
<feature type="transmembrane region" description="Helical" evidence="14">
    <location>
        <begin position="40"/>
        <end position="57"/>
    </location>
</feature>
<comment type="function">
    <text evidence="14">Converts heme B (protoheme IX) to heme O by substitution of the vinyl group on carbon 2 of heme B porphyrin ring with a hydroxyethyl farnesyl side group.</text>
</comment>
<dbReference type="InterPro" id="IPR000537">
    <property type="entry name" value="UbiA_prenyltransferase"/>
</dbReference>
<dbReference type="InterPro" id="IPR044878">
    <property type="entry name" value="UbiA_sf"/>
</dbReference>
<evidence type="ECO:0000256" key="1">
    <source>
        <dbReference type="ARBA" id="ARBA00004651"/>
    </source>
</evidence>
<comment type="caution">
    <text evidence="15">The sequence shown here is derived from an EMBL/GenBank/DDBJ whole genome shotgun (WGS) entry which is preliminary data.</text>
</comment>
<feature type="transmembrane region" description="Helical" evidence="14">
    <location>
        <begin position="229"/>
        <end position="250"/>
    </location>
</feature>
<feature type="transmembrane region" description="Helical" evidence="14">
    <location>
        <begin position="106"/>
        <end position="126"/>
    </location>
</feature>
<feature type="transmembrane region" description="Helical" evidence="14">
    <location>
        <begin position="289"/>
        <end position="309"/>
    </location>
</feature>
<evidence type="ECO:0000256" key="2">
    <source>
        <dbReference type="ARBA" id="ARBA00004919"/>
    </source>
</evidence>
<keyword evidence="9 14" id="KW-0472">Membrane</keyword>
<dbReference type="InterPro" id="IPR030470">
    <property type="entry name" value="UbiA_prenylTrfase_CS"/>
</dbReference>
<reference evidence="15 16" key="1">
    <citation type="submission" date="2019-03" db="EMBL/GenBank/DDBJ databases">
        <title>Genomic Encyclopedia of Type Strains, Phase IV (KMG-IV): sequencing the most valuable type-strain genomes for metagenomic binning, comparative biology and taxonomic classification.</title>
        <authorList>
            <person name="Goeker M."/>
        </authorList>
    </citation>
    <scope>NUCLEOTIDE SEQUENCE [LARGE SCALE GENOMIC DNA]</scope>
    <source>
        <strain evidence="15 16">DSM 25903</strain>
    </source>
</reference>
<comment type="catalytic activity">
    <reaction evidence="13 14">
        <text>heme b + (2E,6E)-farnesyl diphosphate + H2O = Fe(II)-heme o + diphosphate</text>
        <dbReference type="Rhea" id="RHEA:28070"/>
        <dbReference type="ChEBI" id="CHEBI:15377"/>
        <dbReference type="ChEBI" id="CHEBI:33019"/>
        <dbReference type="ChEBI" id="CHEBI:60344"/>
        <dbReference type="ChEBI" id="CHEBI:60530"/>
        <dbReference type="ChEBI" id="CHEBI:175763"/>
        <dbReference type="EC" id="2.5.1.141"/>
    </reaction>
</comment>
<dbReference type="HAMAP" id="MF_00154">
    <property type="entry name" value="CyoE_CtaB"/>
    <property type="match status" value="1"/>
</dbReference>